<evidence type="ECO:0000259" key="2">
    <source>
        <dbReference type="Pfam" id="PF19995"/>
    </source>
</evidence>
<keyword evidence="4" id="KW-1185">Reference proteome</keyword>
<dbReference type="KEGG" id="acom:CEW83_05640"/>
<accession>A0A2U8GM86</accession>
<dbReference type="RefSeq" id="WP_108948469.1">
    <property type="nucleotide sequence ID" value="NZ_CP022187.1"/>
</dbReference>
<sequence>MPPDADIAEISTIFLSATAKDCKAYRESVRDFVQSNLPAAKIYLQEDWAEGGHFVVDVCKARVIESDGYFGLFGFRYGWIPPGFQYSITELEFRWAEAKWGKGEAPVFILLPEAGSPAEAHLREAAKAQTELEPPDLAALDDANQTRFLQTVKAWAADGRIMVFYRDRLELMGKALSSIQNWNLTLLRQALAGRRQASGDIPLAELGRIGRDAQRTALVDALEDFRANRGERAAAFLVHGPENHGQREFAEFLNAWDDEWEDAQPICGQPADTDSTDALIRWTCGQLGTPMIDRAAIPELAQTLAARLRRGPVIIILRSIGHRQERLTRFIEGFWCPLRKALAAQDCGGGRLYWFLIDHCPLPQPAPEGVTAAEADAGTADYDDLLALPALGDISAGQVRKWLKELRKSAGITLDEPRRDEIAALATTPDGNPSDVYNRLTLNGFWASAS</sequence>
<proteinExistence type="predicted"/>
<dbReference type="Proteomes" id="UP000244930">
    <property type="component" value="Chromosome"/>
</dbReference>
<name>A0A2U8GM86_9RHOO</name>
<organism evidence="3 4">
    <name type="scientific">Parazoarcus communis</name>
    <dbReference type="NCBI Taxonomy" id="41977"/>
    <lineage>
        <taxon>Bacteria</taxon>
        <taxon>Pseudomonadati</taxon>
        <taxon>Pseudomonadota</taxon>
        <taxon>Betaproteobacteria</taxon>
        <taxon>Rhodocyclales</taxon>
        <taxon>Zoogloeaceae</taxon>
        <taxon>Parazoarcus</taxon>
    </lineage>
</organism>
<evidence type="ECO:0000259" key="1">
    <source>
        <dbReference type="Pfam" id="PF13271"/>
    </source>
</evidence>
<dbReference type="InterPro" id="IPR025139">
    <property type="entry name" value="DUF4062"/>
</dbReference>
<evidence type="ECO:0000313" key="4">
    <source>
        <dbReference type="Proteomes" id="UP000244930"/>
    </source>
</evidence>
<feature type="domain" description="Inactive STAND" evidence="2">
    <location>
        <begin position="208"/>
        <end position="357"/>
    </location>
</feature>
<evidence type="ECO:0008006" key="5">
    <source>
        <dbReference type="Google" id="ProtNLM"/>
    </source>
</evidence>
<dbReference type="EMBL" id="CP022187">
    <property type="protein sequence ID" value="AWI74761.1"/>
    <property type="molecule type" value="Genomic_DNA"/>
</dbReference>
<evidence type="ECO:0000313" key="3">
    <source>
        <dbReference type="EMBL" id="AWI74761.1"/>
    </source>
</evidence>
<reference evidence="3 4" key="1">
    <citation type="submission" date="2017-06" db="EMBL/GenBank/DDBJ databases">
        <title>Azoarcus.</title>
        <authorList>
            <person name="Woo J.-H."/>
            <person name="Kim H.-S."/>
        </authorList>
    </citation>
    <scope>NUCLEOTIDE SEQUENCE [LARGE SCALE GENOMIC DNA]</scope>
    <source>
        <strain evidence="3 4">TSPY31</strain>
    </source>
</reference>
<protein>
    <recommendedName>
        <fullName evidence="5">DUF4062 domain-containing protein</fullName>
    </recommendedName>
</protein>
<dbReference type="Pfam" id="PF19995">
    <property type="entry name" value="iSTAND"/>
    <property type="match status" value="1"/>
</dbReference>
<dbReference type="Pfam" id="PF13271">
    <property type="entry name" value="DUF4062"/>
    <property type="match status" value="1"/>
</dbReference>
<feature type="domain" description="DUF4062" evidence="1">
    <location>
        <begin position="13"/>
        <end position="96"/>
    </location>
</feature>
<gene>
    <name evidence="3" type="ORF">CEW83_05640</name>
</gene>
<dbReference type="AlphaFoldDB" id="A0A2U8GM86"/>
<dbReference type="InterPro" id="IPR045475">
    <property type="entry name" value="iSTAND"/>
</dbReference>